<dbReference type="InterPro" id="IPR025269">
    <property type="entry name" value="SAM-like_dom"/>
</dbReference>
<dbReference type="Pfam" id="PF13102">
    <property type="entry name" value="Phage_int_SAM_5"/>
    <property type="match status" value="1"/>
</dbReference>
<proteinExistence type="inferred from homology"/>
<dbReference type="GO" id="GO:0015074">
    <property type="term" value="P:DNA integration"/>
    <property type="evidence" value="ECO:0007669"/>
    <property type="project" value="InterPro"/>
</dbReference>
<dbReference type="Gene3D" id="1.10.150.130">
    <property type="match status" value="1"/>
</dbReference>
<dbReference type="InterPro" id="IPR013762">
    <property type="entry name" value="Integrase-like_cat_sf"/>
</dbReference>
<evidence type="ECO:0000259" key="4">
    <source>
        <dbReference type="PROSITE" id="PS51898"/>
    </source>
</evidence>
<dbReference type="PANTHER" id="PTHR30349:SF64">
    <property type="entry name" value="PROPHAGE INTEGRASE INTD-RELATED"/>
    <property type="match status" value="1"/>
</dbReference>
<dbReference type="STRING" id="1291052.FC18_GL001565"/>
<dbReference type="Proteomes" id="UP000051679">
    <property type="component" value="Unassembled WGS sequence"/>
</dbReference>
<evidence type="ECO:0000313" key="5">
    <source>
        <dbReference type="EMBL" id="KRM55118.1"/>
    </source>
</evidence>
<keyword evidence="6" id="KW-1185">Reference proteome</keyword>
<dbReference type="InterPro" id="IPR002104">
    <property type="entry name" value="Integrase_catalytic"/>
</dbReference>
<dbReference type="InterPro" id="IPR050090">
    <property type="entry name" value="Tyrosine_recombinase_XerCD"/>
</dbReference>
<dbReference type="SUPFAM" id="SSF56349">
    <property type="entry name" value="DNA breaking-rejoining enzymes"/>
    <property type="match status" value="1"/>
</dbReference>
<comment type="similarity">
    <text evidence="1">Belongs to the 'phage' integrase family.</text>
</comment>
<organism evidence="5 6">
    <name type="scientific">Lacticaseibacillus sharpeae JCM 1186 = DSM 20505</name>
    <dbReference type="NCBI Taxonomy" id="1291052"/>
    <lineage>
        <taxon>Bacteria</taxon>
        <taxon>Bacillati</taxon>
        <taxon>Bacillota</taxon>
        <taxon>Bacilli</taxon>
        <taxon>Lactobacillales</taxon>
        <taxon>Lactobacillaceae</taxon>
        <taxon>Lacticaseibacillus</taxon>
    </lineage>
</organism>
<keyword evidence="2" id="KW-0238">DNA-binding</keyword>
<keyword evidence="3" id="KW-0233">DNA recombination</keyword>
<evidence type="ECO:0000313" key="6">
    <source>
        <dbReference type="Proteomes" id="UP000051679"/>
    </source>
</evidence>
<dbReference type="InterPro" id="IPR011010">
    <property type="entry name" value="DNA_brk_join_enz"/>
</dbReference>
<accession>A0A0R1ZJH8</accession>
<feature type="domain" description="Tyr recombinase" evidence="4">
    <location>
        <begin position="232"/>
        <end position="434"/>
    </location>
</feature>
<name>A0A0R1ZJH8_9LACO</name>
<comment type="caution">
    <text evidence="5">The sequence shown here is derived from an EMBL/GenBank/DDBJ whole genome shotgun (WGS) entry which is preliminary data.</text>
</comment>
<dbReference type="AlphaFoldDB" id="A0A0R1ZJH8"/>
<dbReference type="PANTHER" id="PTHR30349">
    <property type="entry name" value="PHAGE INTEGRASE-RELATED"/>
    <property type="match status" value="1"/>
</dbReference>
<evidence type="ECO:0000256" key="2">
    <source>
        <dbReference type="ARBA" id="ARBA00023125"/>
    </source>
</evidence>
<evidence type="ECO:0000256" key="1">
    <source>
        <dbReference type="ARBA" id="ARBA00008857"/>
    </source>
</evidence>
<dbReference type="Pfam" id="PF00589">
    <property type="entry name" value="Phage_integrase"/>
    <property type="match status" value="1"/>
</dbReference>
<gene>
    <name evidence="5" type="ORF">FC18_GL001565</name>
</gene>
<reference evidence="5 6" key="1">
    <citation type="journal article" date="2015" name="Genome Announc.">
        <title>Expanding the biotechnology potential of lactobacilli through comparative genomics of 213 strains and associated genera.</title>
        <authorList>
            <person name="Sun Z."/>
            <person name="Harris H.M."/>
            <person name="McCann A."/>
            <person name="Guo C."/>
            <person name="Argimon S."/>
            <person name="Zhang W."/>
            <person name="Yang X."/>
            <person name="Jeffery I.B."/>
            <person name="Cooney J.C."/>
            <person name="Kagawa T.F."/>
            <person name="Liu W."/>
            <person name="Song Y."/>
            <person name="Salvetti E."/>
            <person name="Wrobel A."/>
            <person name="Rasinkangas P."/>
            <person name="Parkhill J."/>
            <person name="Rea M.C."/>
            <person name="O'Sullivan O."/>
            <person name="Ritari J."/>
            <person name="Douillard F.P."/>
            <person name="Paul Ross R."/>
            <person name="Yang R."/>
            <person name="Briner A.E."/>
            <person name="Felis G.E."/>
            <person name="de Vos W.M."/>
            <person name="Barrangou R."/>
            <person name="Klaenhammer T.R."/>
            <person name="Caufield P.W."/>
            <person name="Cui Y."/>
            <person name="Zhang H."/>
            <person name="O'Toole P.W."/>
        </authorList>
    </citation>
    <scope>NUCLEOTIDE SEQUENCE [LARGE SCALE GENOMIC DNA]</scope>
    <source>
        <strain evidence="5 6">DSM 20505</strain>
    </source>
</reference>
<dbReference type="PATRIC" id="fig|1291052.5.peg.1593"/>
<dbReference type="GO" id="GO:0003677">
    <property type="term" value="F:DNA binding"/>
    <property type="evidence" value="ECO:0007669"/>
    <property type="project" value="UniProtKB-KW"/>
</dbReference>
<dbReference type="CDD" id="cd01189">
    <property type="entry name" value="INT_ICEBs1_C_like"/>
    <property type="match status" value="1"/>
</dbReference>
<dbReference type="EMBL" id="AYYO01000030">
    <property type="protein sequence ID" value="KRM55118.1"/>
    <property type="molecule type" value="Genomic_DNA"/>
</dbReference>
<evidence type="ECO:0000256" key="3">
    <source>
        <dbReference type="ARBA" id="ARBA00023172"/>
    </source>
</evidence>
<protein>
    <submittedName>
        <fullName evidence="5">Integrase</fullName>
    </submittedName>
</protein>
<dbReference type="GO" id="GO:0006310">
    <property type="term" value="P:DNA recombination"/>
    <property type="evidence" value="ECO:0007669"/>
    <property type="project" value="UniProtKB-KW"/>
</dbReference>
<dbReference type="PROSITE" id="PS51898">
    <property type="entry name" value="TYR_RECOMBINASE"/>
    <property type="match status" value="1"/>
</dbReference>
<sequence>MVIERIQRLKLLDKQSGAWYNKGMNFTPIGALVGYRLKQSRQLLGHPFERMQTTMAKTKFSGVYSGQDGYFYYDIQLGVDTNTGKRIRKKGKKDADGLLFKSATAAHKEVVRLKAEYDRDSGHTVYALTYGTFLRQMYIPAYQTSVQPATFDTRKTALSLFIARFGETELRKIDVRMVQEFKNWLLSDAGYAQSYASLVFGMFRKTLDFAVEMNYLPSNVSKRVKAIPKGRATVPYWTKDEFQQVLNQICIVDYYEHLNFVMLYCYFMTGVRVNEGMALQWSDVDFMHARLRVTHMLVIKSKSDWERHNYTKTDSGLRTISLDKDTVKILRAWKKRQKQNGFGNSDDFIFSYDGAPMLKSTLMRIIQRYAKLANVHPIQGKGLRHSHASYLINEFNVSVLILSKRLGHSSPEITLRHYAHLYVGADRELAQMMSGHISFSTPAESQVNFNGNQAVAPLKLRPERVNARER</sequence>
<dbReference type="InterPro" id="IPR010998">
    <property type="entry name" value="Integrase_recombinase_N"/>
</dbReference>
<dbReference type="Gene3D" id="1.10.443.10">
    <property type="entry name" value="Intergrase catalytic core"/>
    <property type="match status" value="1"/>
</dbReference>